<dbReference type="InParanoid" id="A0A7L4YHF0"/>
<protein>
    <recommendedName>
        <fullName evidence="4">Insulinase family protein</fullName>
    </recommendedName>
</protein>
<dbReference type="RefSeq" id="WP_159541902.1">
    <property type="nucleotide sequence ID" value="NZ_CP047156.1"/>
</dbReference>
<dbReference type="Gene3D" id="3.30.830.10">
    <property type="entry name" value="Metalloenzyme, LuxS/M16 peptidase-like"/>
    <property type="match status" value="1"/>
</dbReference>
<dbReference type="SUPFAM" id="SSF63411">
    <property type="entry name" value="LuxS/MPP-like metallohydrolase"/>
    <property type="match status" value="1"/>
</dbReference>
<dbReference type="AlphaFoldDB" id="A0A7L4YHF0"/>
<keyword evidence="3" id="KW-1185">Reference proteome</keyword>
<dbReference type="InterPro" id="IPR011249">
    <property type="entry name" value="Metalloenz_LuxS/M16"/>
</dbReference>
<organism evidence="2 3">
    <name type="scientific">Epidermidibacterium keratini</name>
    <dbReference type="NCBI Taxonomy" id="1891644"/>
    <lineage>
        <taxon>Bacteria</taxon>
        <taxon>Bacillati</taxon>
        <taxon>Actinomycetota</taxon>
        <taxon>Actinomycetes</taxon>
        <taxon>Sporichthyales</taxon>
        <taxon>Sporichthyaceae</taxon>
        <taxon>Epidermidibacterium</taxon>
    </lineage>
</organism>
<proteinExistence type="predicted"/>
<gene>
    <name evidence="2" type="ORF">EK0264_00510</name>
</gene>
<keyword evidence="1" id="KW-0472">Membrane</keyword>
<dbReference type="Proteomes" id="UP000463857">
    <property type="component" value="Chromosome"/>
</dbReference>
<evidence type="ECO:0000256" key="1">
    <source>
        <dbReference type="SAM" id="Phobius"/>
    </source>
</evidence>
<dbReference type="KEGG" id="eke:EK0264_00510"/>
<sequence length="609" mass="64778">MTGPQIDSGAPAAKRAVAAPALRQNAATRSTIDGVIVLARSVGGTTRASLSFRCGAADEPLPQRGISHLIGHAASEAAGQDPAGCPVTVSASSTTFHFTGNALAVANEIGAVCHWLGAAIHPTGIDERALDRARAAAAADQRQHAEEHTSAIAARFGPAGWAGGDLTEIGLGELDRAQVAAWVARYFTRGNAVLALSGTKATTLRVPLPPGEYVDFPELPHSALQTPALIAAASPRLRVGALLRTDPATLDRDRAVAGLATEIVRSRSAYAVGQRFGREISIAGGPMALGRDHVHAALWAEVNERQEAKVADLVVEAIDSLAGDGLVDGELAAHTARRAARLSKAEANPASAHDLLTRQALGALNESPWSPALERRLVQTATADQVGEYVKQFTSSMLLSMHEVAPPIRNWSGGLPAPRFEVTAPAHKSRPAYGRDRTALARLHSDREGITIRRLDRPDRQLRWSDVVLAETWDDGRRRLTGARGQRIDVRPYRWAEPDEVVREIDARIPPETRARIGAGDDRDPAPQTLLDRIDPRGWLAMAGACALLLLLAAPPLLPASLSWVRWVLGAIGLVGLVVCGAFALETVRTERRFGTTPPAETLTKQPDS</sequence>
<keyword evidence="1" id="KW-0812">Transmembrane</keyword>
<dbReference type="OrthoDB" id="3798591at2"/>
<keyword evidence="1" id="KW-1133">Transmembrane helix</keyword>
<accession>A0A7L4YHF0</accession>
<dbReference type="EMBL" id="CP047156">
    <property type="protein sequence ID" value="QHB98925.1"/>
    <property type="molecule type" value="Genomic_DNA"/>
</dbReference>
<name>A0A7L4YHF0_9ACTN</name>
<evidence type="ECO:0000313" key="3">
    <source>
        <dbReference type="Proteomes" id="UP000463857"/>
    </source>
</evidence>
<evidence type="ECO:0000313" key="2">
    <source>
        <dbReference type="EMBL" id="QHB98925.1"/>
    </source>
</evidence>
<evidence type="ECO:0008006" key="4">
    <source>
        <dbReference type="Google" id="ProtNLM"/>
    </source>
</evidence>
<dbReference type="GO" id="GO:0046872">
    <property type="term" value="F:metal ion binding"/>
    <property type="evidence" value="ECO:0007669"/>
    <property type="project" value="InterPro"/>
</dbReference>
<feature type="transmembrane region" description="Helical" evidence="1">
    <location>
        <begin position="564"/>
        <end position="585"/>
    </location>
</feature>
<reference evidence="2 3" key="1">
    <citation type="journal article" date="2018" name="Int. J. Syst. Evol. Microbiol.">
        <title>Epidermidibacterium keratini gen. nov., sp. nov., a member of the family Sporichthyaceae, isolated from keratin epidermis.</title>
        <authorList>
            <person name="Lee D.G."/>
            <person name="Trujillo M.E."/>
            <person name="Kang S."/>
            <person name="Nam J.J."/>
            <person name="Kim Y.J."/>
        </authorList>
    </citation>
    <scope>NUCLEOTIDE SEQUENCE [LARGE SCALE GENOMIC DNA]</scope>
    <source>
        <strain evidence="2 3">EPI-7</strain>
    </source>
</reference>